<comment type="cofactor">
    <cofactor evidence="1">
        <name>Mg(2+)</name>
        <dbReference type="ChEBI" id="CHEBI:18420"/>
    </cofactor>
</comment>
<dbReference type="InterPro" id="IPR012675">
    <property type="entry name" value="Beta-grasp_dom_sf"/>
</dbReference>
<evidence type="ECO:0008006" key="9">
    <source>
        <dbReference type="Google" id="ProtNLM"/>
    </source>
</evidence>
<keyword evidence="4" id="KW-0067">ATP-binding</keyword>
<dbReference type="Gene3D" id="1.10.150.300">
    <property type="entry name" value="TGS-like domain"/>
    <property type="match status" value="1"/>
</dbReference>
<dbReference type="GO" id="GO:0016887">
    <property type="term" value="F:ATP hydrolysis activity"/>
    <property type="evidence" value="ECO:0007669"/>
    <property type="project" value="InterPro"/>
</dbReference>
<proteinExistence type="inferred from homology"/>
<dbReference type="Pfam" id="PF01926">
    <property type="entry name" value="MMR_HSR1"/>
    <property type="match status" value="1"/>
</dbReference>
<dbReference type="InterPro" id="IPR013029">
    <property type="entry name" value="YchF_C"/>
</dbReference>
<dbReference type="InterPro" id="IPR012676">
    <property type="entry name" value="TGS-like"/>
</dbReference>
<dbReference type="PANTHER" id="PTHR23305">
    <property type="entry name" value="OBG GTPASE FAMILY"/>
    <property type="match status" value="1"/>
</dbReference>
<dbReference type="GO" id="GO:0046872">
    <property type="term" value="F:metal ion binding"/>
    <property type="evidence" value="ECO:0007669"/>
    <property type="project" value="UniProtKB-KW"/>
</dbReference>
<feature type="non-terminal residue" evidence="8">
    <location>
        <position position="1"/>
    </location>
</feature>
<feature type="coiled-coil region" evidence="5">
    <location>
        <begin position="130"/>
        <end position="157"/>
    </location>
</feature>
<dbReference type="GO" id="GO:0005525">
    <property type="term" value="F:GTP binding"/>
    <property type="evidence" value="ECO:0007669"/>
    <property type="project" value="InterPro"/>
</dbReference>
<dbReference type="EMBL" id="UINC01002929">
    <property type="protein sequence ID" value="SVA01692.1"/>
    <property type="molecule type" value="Genomic_DNA"/>
</dbReference>
<dbReference type="PRINTS" id="PR00326">
    <property type="entry name" value="GTP1OBG"/>
</dbReference>
<feature type="domain" description="OBG-type G" evidence="6">
    <location>
        <begin position="3"/>
        <end position="259"/>
    </location>
</feature>
<dbReference type="SUPFAM" id="SSF81271">
    <property type="entry name" value="TGS-like"/>
    <property type="match status" value="1"/>
</dbReference>
<dbReference type="PROSITE" id="PS51710">
    <property type="entry name" value="G_OBG"/>
    <property type="match status" value="1"/>
</dbReference>
<dbReference type="AlphaFoldDB" id="A0A381SC74"/>
<dbReference type="CDD" id="cd04867">
    <property type="entry name" value="TGS_YchF_OLA1"/>
    <property type="match status" value="1"/>
</dbReference>
<dbReference type="NCBIfam" id="TIGR00092">
    <property type="entry name" value="redox-regulated ATPase YchF"/>
    <property type="match status" value="1"/>
</dbReference>
<gene>
    <name evidence="8" type="ORF">METZ01_LOCUS54546</name>
</gene>
<keyword evidence="2" id="KW-0479">Metal-binding</keyword>
<dbReference type="InterPro" id="IPR006073">
    <property type="entry name" value="GTP-bd"/>
</dbReference>
<dbReference type="InterPro" id="IPR004095">
    <property type="entry name" value="TGS"/>
</dbReference>
<reference evidence="8" key="1">
    <citation type="submission" date="2018-05" db="EMBL/GenBank/DDBJ databases">
        <authorList>
            <person name="Lanie J.A."/>
            <person name="Ng W.-L."/>
            <person name="Kazmierczak K.M."/>
            <person name="Andrzejewski T.M."/>
            <person name="Davidsen T.M."/>
            <person name="Wayne K.J."/>
            <person name="Tettelin H."/>
            <person name="Glass J.I."/>
            <person name="Rusch D."/>
            <person name="Podicherti R."/>
            <person name="Tsui H.-C.T."/>
            <person name="Winkler M.E."/>
        </authorList>
    </citation>
    <scope>NUCLEOTIDE SEQUENCE</scope>
</reference>
<protein>
    <recommendedName>
        <fullName evidence="9">OBG-type G domain-containing protein</fullName>
    </recommendedName>
</protein>
<dbReference type="InterPro" id="IPR004396">
    <property type="entry name" value="ATPase_YchF/OLA1"/>
</dbReference>
<dbReference type="PANTHER" id="PTHR23305:SF18">
    <property type="entry name" value="OBG-TYPE G DOMAIN-CONTAINING PROTEIN"/>
    <property type="match status" value="1"/>
</dbReference>
<dbReference type="InterPro" id="IPR027417">
    <property type="entry name" value="P-loop_NTPase"/>
</dbReference>
<feature type="domain" description="TGS" evidence="7">
    <location>
        <begin position="281"/>
        <end position="364"/>
    </location>
</feature>
<evidence type="ECO:0000256" key="4">
    <source>
        <dbReference type="ARBA" id="ARBA00022840"/>
    </source>
</evidence>
<name>A0A381SC74_9ZZZZ</name>
<dbReference type="InterPro" id="IPR041706">
    <property type="entry name" value="YchF_N"/>
</dbReference>
<sequence length="366" mass="41068">VPLQCGIIGLPNVGKSTIFNALTASAVPAENYPFCTVDPNVGMVPLPDPRLEKITSFFRPEKITPTTVEFVDIAGLVKGASEGEGLGNRFLGQIRQVAAIIHVVRCFEDQNISHVEGSLHPVRDAELIETELLMKDLETIERKVEKAAKEAKSGDKQHKTELNLLTQLSEHCNAGKMARTFDCTSEEVLIIKQLHLLTRKRILYVANVDEEEITATQRSEQTQVLFDFAEKENNIAIRLCGKLEQELAILDSTEQAEYLREYHLPEIGLHKLIHAAYSLLNLETFFTGSPKEVRAWTVTEGTTAPKAAGEIHTDFERGFIKAEVYQYNDMLQYSSETALRDAGKIRMEGRNYVVQDGDIIFFKFNV</sequence>
<dbReference type="SUPFAM" id="SSF52540">
    <property type="entry name" value="P-loop containing nucleoside triphosphate hydrolases"/>
    <property type="match status" value="1"/>
</dbReference>
<dbReference type="Gene3D" id="3.10.20.30">
    <property type="match status" value="1"/>
</dbReference>
<dbReference type="FunFam" id="3.10.20.30:FF:000001">
    <property type="entry name" value="Ribosome-binding ATPase YchF"/>
    <property type="match status" value="1"/>
</dbReference>
<dbReference type="Gene3D" id="3.40.50.300">
    <property type="entry name" value="P-loop containing nucleotide triphosphate hydrolases"/>
    <property type="match status" value="1"/>
</dbReference>
<evidence type="ECO:0000256" key="3">
    <source>
        <dbReference type="ARBA" id="ARBA00022741"/>
    </source>
</evidence>
<keyword evidence="5" id="KW-0175">Coiled coil</keyword>
<dbReference type="FunFam" id="1.10.150.300:FF:000001">
    <property type="entry name" value="Ribosome-binding ATPase YchF"/>
    <property type="match status" value="1"/>
</dbReference>
<organism evidence="8">
    <name type="scientific">marine metagenome</name>
    <dbReference type="NCBI Taxonomy" id="408172"/>
    <lineage>
        <taxon>unclassified sequences</taxon>
        <taxon>metagenomes</taxon>
        <taxon>ecological metagenomes</taxon>
    </lineage>
</organism>
<keyword evidence="3" id="KW-0547">Nucleotide-binding</keyword>
<dbReference type="HAMAP" id="MF_00944">
    <property type="entry name" value="YchF_OLA1_ATPase"/>
    <property type="match status" value="1"/>
</dbReference>
<dbReference type="InterPro" id="IPR023192">
    <property type="entry name" value="TGS-like_dom_sf"/>
</dbReference>
<accession>A0A381SC74</accession>
<dbReference type="PROSITE" id="PS51880">
    <property type="entry name" value="TGS"/>
    <property type="match status" value="1"/>
</dbReference>
<dbReference type="CDD" id="cd01900">
    <property type="entry name" value="YchF"/>
    <property type="match status" value="1"/>
</dbReference>
<dbReference type="GO" id="GO:0005524">
    <property type="term" value="F:ATP binding"/>
    <property type="evidence" value="ECO:0007669"/>
    <property type="project" value="UniProtKB-KW"/>
</dbReference>
<evidence type="ECO:0000256" key="1">
    <source>
        <dbReference type="ARBA" id="ARBA00001946"/>
    </source>
</evidence>
<dbReference type="PIRSF" id="PIRSF006641">
    <property type="entry name" value="CHP00092"/>
    <property type="match status" value="1"/>
</dbReference>
<evidence type="ECO:0000313" key="8">
    <source>
        <dbReference type="EMBL" id="SVA01692.1"/>
    </source>
</evidence>
<dbReference type="Pfam" id="PF06071">
    <property type="entry name" value="YchF-GTPase_C"/>
    <property type="match status" value="1"/>
</dbReference>
<evidence type="ECO:0000259" key="7">
    <source>
        <dbReference type="PROSITE" id="PS51880"/>
    </source>
</evidence>
<dbReference type="InterPro" id="IPR031167">
    <property type="entry name" value="G_OBG"/>
</dbReference>
<evidence type="ECO:0000256" key="2">
    <source>
        <dbReference type="ARBA" id="ARBA00022723"/>
    </source>
</evidence>
<evidence type="ECO:0000259" key="6">
    <source>
        <dbReference type="PROSITE" id="PS51710"/>
    </source>
</evidence>
<dbReference type="GO" id="GO:0005737">
    <property type="term" value="C:cytoplasm"/>
    <property type="evidence" value="ECO:0007669"/>
    <property type="project" value="TreeGrafter"/>
</dbReference>
<evidence type="ECO:0000256" key="5">
    <source>
        <dbReference type="SAM" id="Coils"/>
    </source>
</evidence>